<dbReference type="GO" id="GO:0005576">
    <property type="term" value="C:extracellular region"/>
    <property type="evidence" value="ECO:0007669"/>
    <property type="project" value="TreeGrafter"/>
</dbReference>
<keyword evidence="2" id="KW-1133">Transmembrane helix</keyword>
<sequence length="529" mass="55902">MLTRFIRIQLGVFSVLTLVALVTLGWYYLRLPSQLGIGQYRLYAQLPASGGLYRTANVTYRGITIGKVTDVEPTRNGVRATMSIDDRYKIPVDAAANVHSVSAIGEQYLDLVSTGTPAGYLADGQTITKGAVPAEIGPALDATNHALAMLPAPKISSLLNETSQAVGGLGSALRRLVDSTEGLSHDLDENLRSIDDIIDGSAPILDSQVDSGNEIQRWAANLNDLAAQSAERDQALKRDLTQAAPTADAVEAVFSDVRDALPQTLANLEVVFDMLKRYHANVETVLVIIPQLGSIGQSATYDPRVARTVFATGGLNQPPPCLTGFLPASQWRSPADISSAPVPSGLYCKIPQDFQGNGVRGARNYPCADVPGKRAATPGECRSNKPYVPAGTNPWYGDPDQTLTCPAPAARCDQPVKPGLVIPAPTVNSGSNPAPADKLPPPPVPTSDPATRPHQGTVTCNGQQPNPCAYSPVGGPNAIYSPQSRIVVAPDGTRYDVNDSTPAGDDGWKQMLTPSPRSAGGRHEGQGHE</sequence>
<feature type="transmembrane region" description="Helical" evidence="2">
    <location>
        <begin position="12"/>
        <end position="29"/>
    </location>
</feature>
<dbReference type="InterPro" id="IPR003399">
    <property type="entry name" value="Mce/MlaD"/>
</dbReference>
<organism evidence="5 6">
    <name type="scientific">Mycobacterium arosiense ATCC BAA-1401 = DSM 45069</name>
    <dbReference type="NCBI Taxonomy" id="1265311"/>
    <lineage>
        <taxon>Bacteria</taxon>
        <taxon>Bacillati</taxon>
        <taxon>Actinomycetota</taxon>
        <taxon>Actinomycetes</taxon>
        <taxon>Mycobacteriales</taxon>
        <taxon>Mycobacteriaceae</taxon>
        <taxon>Mycobacterium</taxon>
        <taxon>Mycobacterium avium complex (MAC)</taxon>
    </lineage>
</organism>
<keyword evidence="6" id="KW-1185">Reference proteome</keyword>
<comment type="caution">
    <text evidence="5">The sequence shown here is derived from an EMBL/GenBank/DDBJ whole genome shotgun (WGS) entry which is preliminary data.</text>
</comment>
<dbReference type="AlphaFoldDB" id="A0A1W9ZRJ3"/>
<dbReference type="RefSeq" id="WP_083063143.1">
    <property type="nucleotide sequence ID" value="NZ_MVHG01000004.1"/>
</dbReference>
<dbReference type="InterPro" id="IPR005693">
    <property type="entry name" value="Mce"/>
</dbReference>
<dbReference type="Proteomes" id="UP000192707">
    <property type="component" value="Unassembled WGS sequence"/>
</dbReference>
<proteinExistence type="predicted"/>
<feature type="compositionally biased region" description="Polar residues" evidence="1">
    <location>
        <begin position="454"/>
        <end position="466"/>
    </location>
</feature>
<name>A0A1W9ZRJ3_MYCAI</name>
<evidence type="ECO:0000256" key="2">
    <source>
        <dbReference type="SAM" id="Phobius"/>
    </source>
</evidence>
<dbReference type="OrthoDB" id="4741753at2"/>
<dbReference type="PANTHER" id="PTHR33371:SF16">
    <property type="entry name" value="MCE-FAMILY PROTEIN MCE3F"/>
    <property type="match status" value="1"/>
</dbReference>
<gene>
    <name evidence="5" type="ORF">BST14_03240</name>
</gene>
<evidence type="ECO:0000313" key="6">
    <source>
        <dbReference type="Proteomes" id="UP000192707"/>
    </source>
</evidence>
<keyword evidence="2" id="KW-0472">Membrane</keyword>
<protein>
    <submittedName>
        <fullName evidence="5">MCE family protein</fullName>
    </submittedName>
</protein>
<dbReference type="NCBIfam" id="TIGR00996">
    <property type="entry name" value="Mtu_fam_mce"/>
    <property type="match status" value="1"/>
</dbReference>
<evidence type="ECO:0000259" key="3">
    <source>
        <dbReference type="Pfam" id="PF02470"/>
    </source>
</evidence>
<feature type="domain" description="Mammalian cell entry C-terminal" evidence="4">
    <location>
        <begin position="121"/>
        <end position="286"/>
    </location>
</feature>
<evidence type="ECO:0000313" key="5">
    <source>
        <dbReference type="EMBL" id="ORA20146.1"/>
    </source>
</evidence>
<dbReference type="InterPro" id="IPR052336">
    <property type="entry name" value="MlaD_Phospholipid_Transporter"/>
</dbReference>
<evidence type="ECO:0000256" key="1">
    <source>
        <dbReference type="SAM" id="MobiDB-lite"/>
    </source>
</evidence>
<dbReference type="Pfam" id="PF11887">
    <property type="entry name" value="Mce4_CUP1"/>
    <property type="match status" value="1"/>
</dbReference>
<reference evidence="5 6" key="1">
    <citation type="submission" date="2016-12" db="EMBL/GenBank/DDBJ databases">
        <title>The new phylogeny of genus Mycobacterium.</title>
        <authorList>
            <person name="Tortoli E."/>
            <person name="Trovato A."/>
            <person name="Cirillo D.M."/>
        </authorList>
    </citation>
    <scope>NUCLEOTIDE SEQUENCE [LARGE SCALE GENOMIC DNA]</scope>
    <source>
        <strain evidence="5 6">DSM 45069</strain>
    </source>
</reference>
<dbReference type="Pfam" id="PF02470">
    <property type="entry name" value="MlaD"/>
    <property type="match status" value="1"/>
</dbReference>
<dbReference type="InterPro" id="IPR024516">
    <property type="entry name" value="Mce_C"/>
</dbReference>
<accession>A0A1W9ZRJ3</accession>
<feature type="region of interest" description="Disordered" evidence="1">
    <location>
        <begin position="425"/>
        <end position="476"/>
    </location>
</feature>
<dbReference type="PANTHER" id="PTHR33371">
    <property type="entry name" value="INTERMEMBRANE PHOSPHOLIPID TRANSPORT SYSTEM BINDING PROTEIN MLAD-RELATED"/>
    <property type="match status" value="1"/>
</dbReference>
<evidence type="ECO:0000259" key="4">
    <source>
        <dbReference type="Pfam" id="PF11887"/>
    </source>
</evidence>
<dbReference type="EMBL" id="MVHG01000004">
    <property type="protein sequence ID" value="ORA20146.1"/>
    <property type="molecule type" value="Genomic_DNA"/>
</dbReference>
<feature type="region of interest" description="Disordered" evidence="1">
    <location>
        <begin position="490"/>
        <end position="529"/>
    </location>
</feature>
<keyword evidence="2" id="KW-0812">Transmembrane</keyword>
<feature type="domain" description="Mce/MlaD" evidence="3">
    <location>
        <begin position="39"/>
        <end position="112"/>
    </location>
</feature>